<sequence>MPLSLAADRPWSADIIDLSAARERRTAGIRYTVLGPVRAWRGETELELGSPQQRAVLAALLLREGAMATVDELSRAVWGDDSPRTAVSTIRTYVSRLRGILGGAITSVGGGYAVQVPADCLDLARFRRHVDRARLARRSGEHGQAVDELAAAVELRQGQPLAGVPGPYARAQRDRLTELLTGAAIDRLAAEVELGRDTDAIPELTALLAEFPLREQLYELLMIALYRAGRQAEALGQYRAARRILADELGIDPGPALRRVHEQILTADQALPVKGVRLVVLRRPAPHIGTTNPRQPGATAPRPRRRR</sequence>
<evidence type="ECO:0000313" key="8">
    <source>
        <dbReference type="EMBL" id="GIE20306.1"/>
    </source>
</evidence>
<comment type="caution">
    <text evidence="8">The sequence shown here is derived from an EMBL/GenBank/DDBJ whole genome shotgun (WGS) entry which is preliminary data.</text>
</comment>
<evidence type="ECO:0000259" key="7">
    <source>
        <dbReference type="PROSITE" id="PS51755"/>
    </source>
</evidence>
<dbReference type="SUPFAM" id="SSF48452">
    <property type="entry name" value="TPR-like"/>
    <property type="match status" value="1"/>
</dbReference>
<dbReference type="SUPFAM" id="SSF46894">
    <property type="entry name" value="C-terminal effector domain of the bipartite response regulators"/>
    <property type="match status" value="1"/>
</dbReference>
<gene>
    <name evidence="8" type="ORF">Ahu01nite_034080</name>
</gene>
<dbReference type="RefSeq" id="WP_203837475.1">
    <property type="nucleotide sequence ID" value="NZ_BAAATV010000007.1"/>
</dbReference>
<dbReference type="SMART" id="SM01043">
    <property type="entry name" value="BTAD"/>
    <property type="match status" value="1"/>
</dbReference>
<name>A0ABQ3ZP18_9ACTN</name>
<feature type="domain" description="OmpR/PhoB-type" evidence="7">
    <location>
        <begin position="21"/>
        <end position="116"/>
    </location>
</feature>
<evidence type="ECO:0000313" key="9">
    <source>
        <dbReference type="Proteomes" id="UP000603200"/>
    </source>
</evidence>
<reference evidence="8 9" key="1">
    <citation type="submission" date="2021-01" db="EMBL/GenBank/DDBJ databases">
        <title>Whole genome shotgun sequence of Actinoplanes humidus NBRC 14915.</title>
        <authorList>
            <person name="Komaki H."/>
            <person name="Tamura T."/>
        </authorList>
    </citation>
    <scope>NUCLEOTIDE SEQUENCE [LARGE SCALE GENOMIC DNA]</scope>
    <source>
        <strain evidence="8 9">NBRC 14915</strain>
    </source>
</reference>
<evidence type="ECO:0000256" key="2">
    <source>
        <dbReference type="ARBA" id="ARBA00023015"/>
    </source>
</evidence>
<dbReference type="EMBL" id="BOMN01000040">
    <property type="protein sequence ID" value="GIE20306.1"/>
    <property type="molecule type" value="Genomic_DNA"/>
</dbReference>
<dbReference type="InterPro" id="IPR051677">
    <property type="entry name" value="AfsR-DnrI-RedD_regulator"/>
</dbReference>
<evidence type="ECO:0000256" key="4">
    <source>
        <dbReference type="ARBA" id="ARBA00023163"/>
    </source>
</evidence>
<dbReference type="PANTHER" id="PTHR35807:SF1">
    <property type="entry name" value="TRANSCRIPTIONAL REGULATOR REDD"/>
    <property type="match status" value="1"/>
</dbReference>
<evidence type="ECO:0000256" key="6">
    <source>
        <dbReference type="SAM" id="MobiDB-lite"/>
    </source>
</evidence>
<feature type="DNA-binding region" description="OmpR/PhoB-type" evidence="5">
    <location>
        <begin position="21"/>
        <end position="116"/>
    </location>
</feature>
<dbReference type="Pfam" id="PF03704">
    <property type="entry name" value="BTAD"/>
    <property type="match status" value="1"/>
</dbReference>
<evidence type="ECO:0000256" key="5">
    <source>
        <dbReference type="PROSITE-ProRule" id="PRU01091"/>
    </source>
</evidence>
<dbReference type="Pfam" id="PF00486">
    <property type="entry name" value="Trans_reg_C"/>
    <property type="match status" value="1"/>
</dbReference>
<accession>A0ABQ3ZP18</accession>
<keyword evidence="4" id="KW-0804">Transcription</keyword>
<dbReference type="InterPro" id="IPR036388">
    <property type="entry name" value="WH-like_DNA-bd_sf"/>
</dbReference>
<protein>
    <recommendedName>
        <fullName evidence="7">OmpR/PhoB-type domain-containing protein</fullName>
    </recommendedName>
</protein>
<keyword evidence="2" id="KW-0805">Transcription regulation</keyword>
<dbReference type="Gene3D" id="1.10.10.10">
    <property type="entry name" value="Winged helix-like DNA-binding domain superfamily/Winged helix DNA-binding domain"/>
    <property type="match status" value="1"/>
</dbReference>
<evidence type="ECO:0000256" key="1">
    <source>
        <dbReference type="ARBA" id="ARBA00005820"/>
    </source>
</evidence>
<dbReference type="PROSITE" id="PS51755">
    <property type="entry name" value="OMPR_PHOB"/>
    <property type="match status" value="1"/>
</dbReference>
<organism evidence="8 9">
    <name type="scientific">Winogradskya humida</name>
    <dbReference type="NCBI Taxonomy" id="113566"/>
    <lineage>
        <taxon>Bacteria</taxon>
        <taxon>Bacillati</taxon>
        <taxon>Actinomycetota</taxon>
        <taxon>Actinomycetes</taxon>
        <taxon>Micromonosporales</taxon>
        <taxon>Micromonosporaceae</taxon>
        <taxon>Winogradskya</taxon>
    </lineage>
</organism>
<dbReference type="InterPro" id="IPR011990">
    <property type="entry name" value="TPR-like_helical_dom_sf"/>
</dbReference>
<keyword evidence="3 5" id="KW-0238">DNA-binding</keyword>
<keyword evidence="9" id="KW-1185">Reference proteome</keyword>
<dbReference type="PANTHER" id="PTHR35807">
    <property type="entry name" value="TRANSCRIPTIONAL REGULATOR REDD-RELATED"/>
    <property type="match status" value="1"/>
</dbReference>
<feature type="region of interest" description="Disordered" evidence="6">
    <location>
        <begin position="285"/>
        <end position="307"/>
    </location>
</feature>
<comment type="similarity">
    <text evidence="1">Belongs to the AfsR/DnrI/RedD regulatory family.</text>
</comment>
<proteinExistence type="inferred from homology"/>
<dbReference type="Gene3D" id="1.25.40.10">
    <property type="entry name" value="Tetratricopeptide repeat domain"/>
    <property type="match status" value="1"/>
</dbReference>
<dbReference type="InterPro" id="IPR001867">
    <property type="entry name" value="OmpR/PhoB-type_DNA-bd"/>
</dbReference>
<dbReference type="CDD" id="cd15831">
    <property type="entry name" value="BTAD"/>
    <property type="match status" value="1"/>
</dbReference>
<dbReference type="SMART" id="SM00862">
    <property type="entry name" value="Trans_reg_C"/>
    <property type="match status" value="1"/>
</dbReference>
<dbReference type="InterPro" id="IPR005158">
    <property type="entry name" value="BTAD"/>
</dbReference>
<dbReference type="InterPro" id="IPR016032">
    <property type="entry name" value="Sig_transdc_resp-reg_C-effctor"/>
</dbReference>
<dbReference type="Proteomes" id="UP000603200">
    <property type="component" value="Unassembled WGS sequence"/>
</dbReference>
<evidence type="ECO:0000256" key="3">
    <source>
        <dbReference type="ARBA" id="ARBA00023125"/>
    </source>
</evidence>